<evidence type="ECO:0000313" key="3">
    <source>
        <dbReference type="Proteomes" id="UP000006622"/>
    </source>
</evidence>
<dbReference type="Proteomes" id="UP000006622">
    <property type="component" value="Chromosome"/>
</dbReference>
<keyword evidence="1" id="KW-1133">Transmembrane helix</keyword>
<evidence type="ECO:0000256" key="1">
    <source>
        <dbReference type="SAM" id="Phobius"/>
    </source>
</evidence>
<dbReference type="HOGENOM" id="CLU_1375535_0_0_2"/>
<keyword evidence="1" id="KW-0472">Membrane</keyword>
<name>F7XLY8_METZD</name>
<evidence type="ECO:0000313" key="2">
    <source>
        <dbReference type="EMBL" id="AEH60916.1"/>
    </source>
</evidence>
<accession>F7XLY8</accession>
<protein>
    <submittedName>
        <fullName evidence="2">Uncharacterized protein</fullName>
    </submittedName>
</protein>
<organism evidence="2 3">
    <name type="scientific">Methanosalsum zhilinae (strain DSM 4017 / NBRC 107636 / OCM 62 / WeN5)</name>
    <name type="common">Methanohalophilus zhilinae</name>
    <dbReference type="NCBI Taxonomy" id="679901"/>
    <lineage>
        <taxon>Archaea</taxon>
        <taxon>Methanobacteriati</taxon>
        <taxon>Methanobacteriota</taxon>
        <taxon>Stenosarchaea group</taxon>
        <taxon>Methanomicrobia</taxon>
        <taxon>Methanosarcinales</taxon>
        <taxon>Methanosarcinaceae</taxon>
        <taxon>Methanosalsum</taxon>
    </lineage>
</organism>
<dbReference type="KEGG" id="mzh:Mzhil_1059"/>
<dbReference type="AlphaFoldDB" id="F7XLY8"/>
<proteinExistence type="predicted"/>
<dbReference type="EMBL" id="CP002101">
    <property type="protein sequence ID" value="AEH60916.1"/>
    <property type="molecule type" value="Genomic_DNA"/>
</dbReference>
<dbReference type="GeneID" id="10822686"/>
<gene>
    <name evidence="2" type="ordered locus">Mzhil_1059</name>
</gene>
<keyword evidence="1" id="KW-0812">Transmembrane</keyword>
<dbReference type="RefSeq" id="WP_013898354.1">
    <property type="nucleotide sequence ID" value="NC_015676.1"/>
</dbReference>
<feature type="transmembrane region" description="Helical" evidence="1">
    <location>
        <begin position="56"/>
        <end position="78"/>
    </location>
</feature>
<feature type="transmembrane region" description="Helical" evidence="1">
    <location>
        <begin position="21"/>
        <end position="44"/>
    </location>
</feature>
<keyword evidence="3" id="KW-1185">Reference proteome</keyword>
<sequence>MSKTDESIFEWTEKVPLSDSIVLKQLFLIILIAVTFTFIVVLVIERGAFGELLLIFSGILIFLFLFLLFVVYFLNFILKGGFETEFRIGGKGISTQSGTASKRVNNMTILGGIFGFLSGSKSAGATATGAGLISKTRESEMIRWSEIRKISVYSNKKMIMVHRKSFFGPILVVCTEHNFSDVLQYIKSKQQYEIYYN</sequence>
<reference evidence="2" key="1">
    <citation type="submission" date="2010-07" db="EMBL/GenBank/DDBJ databases">
        <title>The complete genome of Methanosalsum zhilinae DSM 4017.</title>
        <authorList>
            <consortium name="US DOE Joint Genome Institute (JGI-PGF)"/>
            <person name="Lucas S."/>
            <person name="Copeland A."/>
            <person name="Lapidus A."/>
            <person name="Glavina del Rio T."/>
            <person name="Dalin E."/>
            <person name="Tice H."/>
            <person name="Bruce D."/>
            <person name="Goodwin L."/>
            <person name="Pitluck S."/>
            <person name="Kyrpides N."/>
            <person name="Mavromatis K."/>
            <person name="Ovchinnikova G."/>
            <person name="Daligault H."/>
            <person name="Detter J.C."/>
            <person name="Han C."/>
            <person name="Tapia R."/>
            <person name="Larimer F."/>
            <person name="Land M."/>
            <person name="Hauser L."/>
            <person name="Markowitz V."/>
            <person name="Cheng J.-F."/>
            <person name="Hugenholtz P."/>
            <person name="Woyke T."/>
            <person name="Wu D."/>
            <person name="Spring S."/>
            <person name="Schueler E."/>
            <person name="Brambilla E."/>
            <person name="Klenk H.-P."/>
            <person name="Eisen J.A."/>
        </authorList>
    </citation>
    <scope>NUCLEOTIDE SEQUENCE</scope>
    <source>
        <strain evidence="2">DSM 4017</strain>
    </source>
</reference>